<comment type="caution">
    <text evidence="1">The sequence shown here is derived from an EMBL/GenBank/DDBJ whole genome shotgun (WGS) entry which is preliminary data.</text>
</comment>
<accession>A0A3S5B288</accession>
<sequence>MGYDPRGTVIKCGRKANYVNPFELPSHFTFPVSRVSPVKLIGGRIMRRLTEGNLISCLVNRARATGARCYRRPIDLTCYKAKMTGPVIILPCVTPEDCSKRRVSSWPSPVKRTIKAEPCENILCLGIGCSKVCFNGSWRSETQVGRSL</sequence>
<protein>
    <submittedName>
        <fullName evidence="1">Uncharacterized protein</fullName>
    </submittedName>
</protein>
<proteinExistence type="predicted"/>
<evidence type="ECO:0000313" key="1">
    <source>
        <dbReference type="EMBL" id="VEL11191.1"/>
    </source>
</evidence>
<gene>
    <name evidence="1" type="ORF">PXEA_LOCUS4631</name>
</gene>
<evidence type="ECO:0000313" key="2">
    <source>
        <dbReference type="Proteomes" id="UP000784294"/>
    </source>
</evidence>
<dbReference type="Proteomes" id="UP000784294">
    <property type="component" value="Unassembled WGS sequence"/>
</dbReference>
<reference evidence="1" key="1">
    <citation type="submission" date="2018-11" db="EMBL/GenBank/DDBJ databases">
        <authorList>
            <consortium name="Pathogen Informatics"/>
        </authorList>
    </citation>
    <scope>NUCLEOTIDE SEQUENCE</scope>
</reference>
<name>A0A3S5B288_9PLAT</name>
<keyword evidence="2" id="KW-1185">Reference proteome</keyword>
<dbReference type="AlphaFoldDB" id="A0A3S5B288"/>
<dbReference type="EMBL" id="CAAALY010011124">
    <property type="protein sequence ID" value="VEL11191.1"/>
    <property type="molecule type" value="Genomic_DNA"/>
</dbReference>
<organism evidence="1 2">
    <name type="scientific">Protopolystoma xenopodis</name>
    <dbReference type="NCBI Taxonomy" id="117903"/>
    <lineage>
        <taxon>Eukaryota</taxon>
        <taxon>Metazoa</taxon>
        <taxon>Spiralia</taxon>
        <taxon>Lophotrochozoa</taxon>
        <taxon>Platyhelminthes</taxon>
        <taxon>Monogenea</taxon>
        <taxon>Polyopisthocotylea</taxon>
        <taxon>Polystomatidea</taxon>
        <taxon>Polystomatidae</taxon>
        <taxon>Protopolystoma</taxon>
    </lineage>
</organism>